<accession>A0A229FWZ6</accession>
<dbReference type="Proteomes" id="UP000215188">
    <property type="component" value="Unassembled WGS sequence"/>
</dbReference>
<dbReference type="PROSITE" id="PS51787">
    <property type="entry name" value="LON_N"/>
    <property type="match status" value="1"/>
</dbReference>
<dbReference type="OrthoDB" id="8558970at2"/>
<dbReference type="Pfam" id="PF02190">
    <property type="entry name" value="LON_substr_bdg"/>
    <property type="match status" value="1"/>
</dbReference>
<feature type="domain" description="Lon N-terminal" evidence="1">
    <location>
        <begin position="5"/>
        <end position="206"/>
    </location>
</feature>
<evidence type="ECO:0000313" key="3">
    <source>
        <dbReference type="Proteomes" id="UP000215188"/>
    </source>
</evidence>
<organism evidence="2 3">
    <name type="scientific">Polynucleobacter cosmopolitanus</name>
    <dbReference type="NCBI Taxonomy" id="351345"/>
    <lineage>
        <taxon>Bacteria</taxon>
        <taxon>Pseudomonadati</taxon>
        <taxon>Pseudomonadota</taxon>
        <taxon>Betaproteobacteria</taxon>
        <taxon>Burkholderiales</taxon>
        <taxon>Burkholderiaceae</taxon>
        <taxon>Polynucleobacter</taxon>
    </lineage>
</organism>
<dbReference type="RefSeq" id="WP_089515501.1">
    <property type="nucleotide sequence ID" value="NZ_NJGG01000001.1"/>
</dbReference>
<dbReference type="SUPFAM" id="SSF88697">
    <property type="entry name" value="PUA domain-like"/>
    <property type="match status" value="1"/>
</dbReference>
<dbReference type="Gene3D" id="1.10.4060.10">
    <property type="entry name" value="BPP1347 like domain"/>
    <property type="match status" value="1"/>
</dbReference>
<dbReference type="InterPro" id="IPR003111">
    <property type="entry name" value="Lon_prtase_N"/>
</dbReference>
<name>A0A229FWZ6_9BURK</name>
<dbReference type="EMBL" id="NJGG01000001">
    <property type="protein sequence ID" value="OXL16474.1"/>
    <property type="molecule type" value="Genomic_DNA"/>
</dbReference>
<dbReference type="Gene3D" id="2.30.130.40">
    <property type="entry name" value="LON domain-like"/>
    <property type="match status" value="1"/>
</dbReference>
<sequence length="211" mass="23927">MLTKLTTIPLFPLGQTLYPSGALDLKIFEVRYLDMIKDCIANSTTFGIVTLDEGKEVAEPIDKPAVFFPTGTLVDITYFDTPQPSLFFIKCRGTRRFKVHQSQREKNGLWMGDVEFLSEDGNYPIQAEHHKLADNLGAIIASLQKKGVREDQMPFSQPYDLEQCGWVANRWCEILPLTPAQKHHLLSIDNAQIRLDLVKELIEEMTGQSQS</sequence>
<evidence type="ECO:0000313" key="2">
    <source>
        <dbReference type="EMBL" id="OXL16474.1"/>
    </source>
</evidence>
<dbReference type="InterPro" id="IPR046336">
    <property type="entry name" value="Lon_prtase_N_sf"/>
</dbReference>
<protein>
    <submittedName>
        <fullName evidence="2">Peptidase S16</fullName>
    </submittedName>
</protein>
<dbReference type="PANTHER" id="PTHR46732:SF8">
    <property type="entry name" value="ATP-DEPENDENT PROTEASE LA (LON) DOMAIN PROTEIN"/>
    <property type="match status" value="1"/>
</dbReference>
<dbReference type="AlphaFoldDB" id="A0A229FWZ6"/>
<proteinExistence type="predicted"/>
<reference evidence="2 3" key="1">
    <citation type="submission" date="2017-06" db="EMBL/GenBank/DDBJ databases">
        <title>Reclassification of a Polynucleobacter cosmopolitanus strain isolated from tropical Lake Victoria as Polynucleobacter victoriensis comb. nov.</title>
        <authorList>
            <person name="Hahn M.W."/>
        </authorList>
    </citation>
    <scope>NUCLEOTIDE SEQUENCE [LARGE SCALE GENOMIC DNA]</scope>
    <source>
        <strain evidence="2 3">MWH-MoIso2</strain>
    </source>
</reference>
<dbReference type="InterPro" id="IPR015947">
    <property type="entry name" value="PUA-like_sf"/>
</dbReference>
<comment type="caution">
    <text evidence="2">The sequence shown here is derived from an EMBL/GenBank/DDBJ whole genome shotgun (WGS) entry which is preliminary data.</text>
</comment>
<dbReference type="PANTHER" id="PTHR46732">
    <property type="entry name" value="ATP-DEPENDENT PROTEASE LA (LON) DOMAIN PROTEIN"/>
    <property type="match status" value="1"/>
</dbReference>
<dbReference type="SMART" id="SM00464">
    <property type="entry name" value="LON"/>
    <property type="match status" value="1"/>
</dbReference>
<gene>
    <name evidence="2" type="ORF">AOC33_05320</name>
</gene>
<evidence type="ECO:0000259" key="1">
    <source>
        <dbReference type="PROSITE" id="PS51787"/>
    </source>
</evidence>
<keyword evidence="3" id="KW-1185">Reference proteome</keyword>